<protein>
    <submittedName>
        <fullName evidence="1">Uncharacterized protein</fullName>
    </submittedName>
</protein>
<dbReference type="AlphaFoldDB" id="A0A8S0TCB8"/>
<name>A0A8S0TCB8_OLEEU</name>
<evidence type="ECO:0000313" key="1">
    <source>
        <dbReference type="EMBL" id="CAA3001830.1"/>
    </source>
</evidence>
<dbReference type="EMBL" id="CACTIH010005785">
    <property type="protein sequence ID" value="CAA3001830.1"/>
    <property type="molecule type" value="Genomic_DNA"/>
</dbReference>
<gene>
    <name evidence="1" type="ORF">OLEA9_A017811</name>
</gene>
<proteinExistence type="predicted"/>
<sequence>MFVTPHGHDRDPSCLRPCSGHIMATTRTGLNFGLFWAVFGTRCAGHVQDAARMHPDFQGTSRKRPGHGSLWARCAGHVWDASWPQQRHSLIFRHFLAISRTRCVGHVQDTAWPWQGRSLIFRQFWAVSGTWCTGHVQDATGTHFDF</sequence>
<reference evidence="1 2" key="1">
    <citation type="submission" date="2019-12" db="EMBL/GenBank/DDBJ databases">
        <authorList>
            <person name="Alioto T."/>
            <person name="Alioto T."/>
            <person name="Gomez Garrido J."/>
        </authorList>
    </citation>
    <scope>NUCLEOTIDE SEQUENCE [LARGE SCALE GENOMIC DNA]</scope>
</reference>
<dbReference type="Proteomes" id="UP000594638">
    <property type="component" value="Unassembled WGS sequence"/>
</dbReference>
<keyword evidence="2" id="KW-1185">Reference proteome</keyword>
<accession>A0A8S0TCB8</accession>
<organism evidence="1 2">
    <name type="scientific">Olea europaea subsp. europaea</name>
    <dbReference type="NCBI Taxonomy" id="158383"/>
    <lineage>
        <taxon>Eukaryota</taxon>
        <taxon>Viridiplantae</taxon>
        <taxon>Streptophyta</taxon>
        <taxon>Embryophyta</taxon>
        <taxon>Tracheophyta</taxon>
        <taxon>Spermatophyta</taxon>
        <taxon>Magnoliopsida</taxon>
        <taxon>eudicotyledons</taxon>
        <taxon>Gunneridae</taxon>
        <taxon>Pentapetalae</taxon>
        <taxon>asterids</taxon>
        <taxon>lamiids</taxon>
        <taxon>Lamiales</taxon>
        <taxon>Oleaceae</taxon>
        <taxon>Oleeae</taxon>
        <taxon>Olea</taxon>
    </lineage>
</organism>
<comment type="caution">
    <text evidence="1">The sequence shown here is derived from an EMBL/GenBank/DDBJ whole genome shotgun (WGS) entry which is preliminary data.</text>
</comment>
<dbReference type="Gramene" id="OE9A017811T1">
    <property type="protein sequence ID" value="OE9A017811C1"/>
    <property type="gene ID" value="OE9A017811"/>
</dbReference>
<evidence type="ECO:0000313" key="2">
    <source>
        <dbReference type="Proteomes" id="UP000594638"/>
    </source>
</evidence>